<dbReference type="AlphaFoldDB" id="A0A7T0BYW3"/>
<evidence type="ECO:0000256" key="8">
    <source>
        <dbReference type="HAMAP-Rule" id="MF_01161"/>
    </source>
</evidence>
<dbReference type="Gene3D" id="1.20.59.20">
    <property type="match status" value="1"/>
</dbReference>
<dbReference type="PANTHER" id="PTHR43033:SF1">
    <property type="entry name" value="TRNA(ILE)-LYSIDINE SYNTHASE-RELATED"/>
    <property type="match status" value="1"/>
</dbReference>
<dbReference type="NCBIfam" id="TIGR02432">
    <property type="entry name" value="lysidine_TilS_N"/>
    <property type="match status" value="1"/>
</dbReference>
<keyword evidence="6 8" id="KW-0067">ATP-binding</keyword>
<evidence type="ECO:0000256" key="5">
    <source>
        <dbReference type="ARBA" id="ARBA00022741"/>
    </source>
</evidence>
<accession>A0A7T0BYW3</accession>
<dbReference type="PANTHER" id="PTHR43033">
    <property type="entry name" value="TRNA(ILE)-LYSIDINE SYNTHASE-RELATED"/>
    <property type="match status" value="1"/>
</dbReference>
<dbReference type="HAMAP" id="MF_01161">
    <property type="entry name" value="tRNA_Ile_lys_synt"/>
    <property type="match status" value="1"/>
</dbReference>
<keyword evidence="3 8" id="KW-0436">Ligase</keyword>
<evidence type="ECO:0000313" key="11">
    <source>
        <dbReference type="Proteomes" id="UP000594688"/>
    </source>
</evidence>
<dbReference type="Pfam" id="PF01171">
    <property type="entry name" value="ATP_bind_3"/>
    <property type="match status" value="1"/>
</dbReference>
<comment type="subcellular location">
    <subcellularLocation>
        <location evidence="1 8">Cytoplasm</location>
    </subcellularLocation>
</comment>
<dbReference type="InterPro" id="IPR012795">
    <property type="entry name" value="tRNA_Ile_lys_synt_N"/>
</dbReference>
<keyword evidence="4 8" id="KW-0819">tRNA processing</keyword>
<evidence type="ECO:0000256" key="6">
    <source>
        <dbReference type="ARBA" id="ARBA00022840"/>
    </source>
</evidence>
<keyword evidence="2 8" id="KW-0963">Cytoplasm</keyword>
<dbReference type="InterPro" id="IPR011063">
    <property type="entry name" value="TilS/TtcA_N"/>
</dbReference>
<dbReference type="SUPFAM" id="SSF56037">
    <property type="entry name" value="PheT/TilS domain"/>
    <property type="match status" value="1"/>
</dbReference>
<evidence type="ECO:0000256" key="1">
    <source>
        <dbReference type="ARBA" id="ARBA00004496"/>
    </source>
</evidence>
<dbReference type="KEGG" id="nli:G3M70_16840"/>
<evidence type="ECO:0000256" key="4">
    <source>
        <dbReference type="ARBA" id="ARBA00022694"/>
    </source>
</evidence>
<evidence type="ECO:0000256" key="2">
    <source>
        <dbReference type="ARBA" id="ARBA00022490"/>
    </source>
</evidence>
<name>A0A7T0BYW3_9BACT</name>
<dbReference type="GO" id="GO:0006400">
    <property type="term" value="P:tRNA modification"/>
    <property type="evidence" value="ECO:0007669"/>
    <property type="project" value="UniProtKB-UniRule"/>
</dbReference>
<gene>
    <name evidence="8 10" type="primary">tilS</name>
    <name evidence="10" type="ORF">G3M70_16840</name>
</gene>
<feature type="domain" description="Lysidine-tRNA(Ile) synthetase C-terminal" evidence="9">
    <location>
        <begin position="393"/>
        <end position="466"/>
    </location>
</feature>
<dbReference type="EMBL" id="CP048685">
    <property type="protein sequence ID" value="QPJ63448.1"/>
    <property type="molecule type" value="Genomic_DNA"/>
</dbReference>
<reference evidence="10 11" key="1">
    <citation type="submission" date="2020-02" db="EMBL/GenBank/DDBJ databases">
        <title>Genomic and physiological characterization of two novel Nitrospinaceae genera.</title>
        <authorList>
            <person name="Mueller A.J."/>
            <person name="Jung M.-Y."/>
            <person name="Strachan C.R."/>
            <person name="Herbold C.W."/>
            <person name="Kirkegaard R.H."/>
            <person name="Daims H."/>
        </authorList>
    </citation>
    <scope>NUCLEOTIDE SEQUENCE [LARGE SCALE GENOMIC DNA]</scope>
    <source>
        <strain evidence="10">EB</strain>
    </source>
</reference>
<dbReference type="InterPro" id="IPR012796">
    <property type="entry name" value="Lysidine-tRNA-synth_C"/>
</dbReference>
<dbReference type="CDD" id="cd01992">
    <property type="entry name" value="TilS_N"/>
    <property type="match status" value="1"/>
</dbReference>
<organism evidence="10 11">
    <name type="scientific">Candidatus Nitronauta litoralis</name>
    <dbReference type="NCBI Taxonomy" id="2705533"/>
    <lineage>
        <taxon>Bacteria</taxon>
        <taxon>Pseudomonadati</taxon>
        <taxon>Nitrospinota/Tectimicrobiota group</taxon>
        <taxon>Nitrospinota</taxon>
        <taxon>Nitrospinia</taxon>
        <taxon>Nitrospinales</taxon>
        <taxon>Nitrospinaceae</taxon>
        <taxon>Candidatus Nitronauta</taxon>
    </lineage>
</organism>
<dbReference type="NCBIfam" id="TIGR02433">
    <property type="entry name" value="lysidine_TilS_C"/>
    <property type="match status" value="1"/>
</dbReference>
<dbReference type="Gene3D" id="3.40.50.620">
    <property type="entry name" value="HUPs"/>
    <property type="match status" value="1"/>
</dbReference>
<comment type="function">
    <text evidence="8">Ligates lysine onto the cytidine present at position 34 of the AUA codon-specific tRNA(Ile) that contains the anticodon CAU, in an ATP-dependent manner. Cytidine is converted to lysidine, thus changing the amino acid specificity of the tRNA from methionine to isoleucine.</text>
</comment>
<dbReference type="SMART" id="SM00977">
    <property type="entry name" value="TilS_C"/>
    <property type="match status" value="1"/>
</dbReference>
<dbReference type="InterPro" id="IPR012094">
    <property type="entry name" value="tRNA_Ile_lys_synt"/>
</dbReference>
<dbReference type="GO" id="GO:0005737">
    <property type="term" value="C:cytoplasm"/>
    <property type="evidence" value="ECO:0007669"/>
    <property type="project" value="UniProtKB-SubCell"/>
</dbReference>
<proteinExistence type="inferred from homology"/>
<evidence type="ECO:0000256" key="3">
    <source>
        <dbReference type="ARBA" id="ARBA00022598"/>
    </source>
</evidence>
<protein>
    <recommendedName>
        <fullName evidence="8">tRNA(Ile)-lysidine synthase</fullName>
        <ecNumber evidence="8">6.3.4.19</ecNumber>
    </recommendedName>
    <alternativeName>
        <fullName evidence="8">tRNA(Ile)-2-lysyl-cytidine synthase</fullName>
    </alternativeName>
    <alternativeName>
        <fullName evidence="8">tRNA(Ile)-lysidine synthetase</fullName>
    </alternativeName>
</protein>
<comment type="catalytic activity">
    <reaction evidence="7 8">
        <text>cytidine(34) in tRNA(Ile2) + L-lysine + ATP = lysidine(34) in tRNA(Ile2) + AMP + diphosphate + H(+)</text>
        <dbReference type="Rhea" id="RHEA:43744"/>
        <dbReference type="Rhea" id="RHEA-COMP:10625"/>
        <dbReference type="Rhea" id="RHEA-COMP:10670"/>
        <dbReference type="ChEBI" id="CHEBI:15378"/>
        <dbReference type="ChEBI" id="CHEBI:30616"/>
        <dbReference type="ChEBI" id="CHEBI:32551"/>
        <dbReference type="ChEBI" id="CHEBI:33019"/>
        <dbReference type="ChEBI" id="CHEBI:82748"/>
        <dbReference type="ChEBI" id="CHEBI:83665"/>
        <dbReference type="ChEBI" id="CHEBI:456215"/>
        <dbReference type="EC" id="6.3.4.19"/>
    </reaction>
</comment>
<feature type="binding site" evidence="8">
    <location>
        <begin position="32"/>
        <end position="37"/>
    </location>
    <ligand>
        <name>ATP</name>
        <dbReference type="ChEBI" id="CHEBI:30616"/>
    </ligand>
</feature>
<evidence type="ECO:0000313" key="10">
    <source>
        <dbReference type="EMBL" id="QPJ63448.1"/>
    </source>
</evidence>
<keyword evidence="5 8" id="KW-0547">Nucleotide-binding</keyword>
<dbReference type="Proteomes" id="UP000594688">
    <property type="component" value="Chromosome"/>
</dbReference>
<comment type="similarity">
    <text evidence="8">Belongs to the tRNA(Ile)-lysidine synthase family.</text>
</comment>
<evidence type="ECO:0000259" key="9">
    <source>
        <dbReference type="SMART" id="SM00977"/>
    </source>
</evidence>
<dbReference type="Pfam" id="PF11734">
    <property type="entry name" value="TilS_C"/>
    <property type="match status" value="1"/>
</dbReference>
<comment type="domain">
    <text evidence="8">The N-terminal region contains the highly conserved SGGXDS motif, predicted to be a P-loop motif involved in ATP binding.</text>
</comment>
<dbReference type="SUPFAM" id="SSF82829">
    <property type="entry name" value="MesJ substrate recognition domain-like"/>
    <property type="match status" value="1"/>
</dbReference>
<evidence type="ECO:0000256" key="7">
    <source>
        <dbReference type="ARBA" id="ARBA00048539"/>
    </source>
</evidence>
<dbReference type="GO" id="GO:0032267">
    <property type="term" value="F:tRNA(Ile)-lysidine synthase activity"/>
    <property type="evidence" value="ECO:0007669"/>
    <property type="project" value="UniProtKB-EC"/>
</dbReference>
<dbReference type="SUPFAM" id="SSF52402">
    <property type="entry name" value="Adenine nucleotide alpha hydrolases-like"/>
    <property type="match status" value="1"/>
</dbReference>
<sequence length="470" mass="53116">MNDPSTFERFVLENCQRDNLFPKDSKVLLALSGGPDSTALVHVLSGLSAKLNISLGVAHLNHQMRGEESNKDAEFVQILADEFHLPCHVKAMDVKDWAEREGYSFQEGARKCRQQFFSEIAREHHYTLIALGHHQDDQAETVIMNILRGSGLQGLGGILGKSGLFVRPLLNCSRQEILDYLGARKATFREDSSNLDTSYLRNKVRLELIPHIKSDFAPRFKEQLGKMAQLLQWDESFLSEEAQKFFQGLSSRKGSILTLPAGKLKSVHPAILNRVLRFAIQEIKGDLRSVEFDHVQQVCQLLSDNSVGACVLPGDTRISLDKGDLVFSKLNRNAPDFQDENLYSSVLLQIPGETWFEPGKVTFRAKIQSQKIEFNRVKPNQAFLDLDSIGNKIEMRCYLPGDKFWPLGAGGRKKLKEWFIDRKIPKEARPQIPVLTDGSGNIIWVYGHQISETVKIQPETKRVLCLEGFE</sequence>
<dbReference type="GO" id="GO:0005524">
    <property type="term" value="F:ATP binding"/>
    <property type="evidence" value="ECO:0007669"/>
    <property type="project" value="UniProtKB-UniRule"/>
</dbReference>
<dbReference type="InterPro" id="IPR014729">
    <property type="entry name" value="Rossmann-like_a/b/a_fold"/>
</dbReference>
<dbReference type="EC" id="6.3.4.19" evidence="8"/>